<dbReference type="Proteomes" id="UP000001593">
    <property type="component" value="Unassembled WGS sequence"/>
</dbReference>
<gene>
    <name evidence="5" type="ORF">NEMVEDRAFT_v1g201825</name>
</gene>
<dbReference type="GO" id="GO:0005634">
    <property type="term" value="C:nucleus"/>
    <property type="evidence" value="ECO:0000318"/>
    <property type="project" value="GO_Central"/>
</dbReference>
<dbReference type="InterPro" id="IPR042803">
    <property type="entry name" value="TCF19"/>
</dbReference>
<dbReference type="AlphaFoldDB" id="A7RTA7"/>
<dbReference type="InParanoid" id="A7RTA7"/>
<evidence type="ECO:0000313" key="6">
    <source>
        <dbReference type="Proteomes" id="UP000001593"/>
    </source>
</evidence>
<accession>A7RTA7</accession>
<reference evidence="5 6" key="1">
    <citation type="journal article" date="2007" name="Science">
        <title>Sea anemone genome reveals ancestral eumetazoan gene repertoire and genomic organization.</title>
        <authorList>
            <person name="Putnam N.H."/>
            <person name="Srivastava M."/>
            <person name="Hellsten U."/>
            <person name="Dirks B."/>
            <person name="Chapman J."/>
            <person name="Salamov A."/>
            <person name="Terry A."/>
            <person name="Shapiro H."/>
            <person name="Lindquist E."/>
            <person name="Kapitonov V.V."/>
            <person name="Jurka J."/>
            <person name="Genikhovich G."/>
            <person name="Grigoriev I.V."/>
            <person name="Lucas S.M."/>
            <person name="Steele R.E."/>
            <person name="Finnerty J.R."/>
            <person name="Technau U."/>
            <person name="Martindale M.Q."/>
            <person name="Rokhsar D.S."/>
        </authorList>
    </citation>
    <scope>NUCLEOTIDE SEQUENCE [LARGE SCALE GENOMIC DNA]</scope>
    <source>
        <strain evidence="6">CH2 X CH6</strain>
    </source>
</reference>
<dbReference type="GO" id="GO:0010468">
    <property type="term" value="P:regulation of gene expression"/>
    <property type="evidence" value="ECO:0000318"/>
    <property type="project" value="GO_Central"/>
</dbReference>
<evidence type="ECO:0000256" key="1">
    <source>
        <dbReference type="ARBA" id="ARBA00004123"/>
    </source>
</evidence>
<name>A7RTA7_NEMVE</name>
<feature type="compositionally biased region" description="Polar residues" evidence="3">
    <location>
        <begin position="178"/>
        <end position="187"/>
    </location>
</feature>
<dbReference type="Pfam" id="PF00498">
    <property type="entry name" value="FHA"/>
    <property type="match status" value="1"/>
</dbReference>
<dbReference type="EMBL" id="DS469536">
    <property type="protein sequence ID" value="EDO45435.1"/>
    <property type="molecule type" value="Genomic_DNA"/>
</dbReference>
<dbReference type="InterPro" id="IPR000253">
    <property type="entry name" value="FHA_dom"/>
</dbReference>
<keyword evidence="2" id="KW-0539">Nucleus</keyword>
<evidence type="ECO:0000256" key="3">
    <source>
        <dbReference type="SAM" id="MobiDB-lite"/>
    </source>
</evidence>
<organism evidence="5 6">
    <name type="scientific">Nematostella vectensis</name>
    <name type="common">Starlet sea anemone</name>
    <dbReference type="NCBI Taxonomy" id="45351"/>
    <lineage>
        <taxon>Eukaryota</taxon>
        <taxon>Metazoa</taxon>
        <taxon>Cnidaria</taxon>
        <taxon>Anthozoa</taxon>
        <taxon>Hexacorallia</taxon>
        <taxon>Actiniaria</taxon>
        <taxon>Edwardsiidae</taxon>
        <taxon>Nematostella</taxon>
    </lineage>
</organism>
<protein>
    <recommendedName>
        <fullName evidence="4">FHA domain-containing protein</fullName>
    </recommendedName>
</protein>
<dbReference type="PANTHER" id="PTHR15464:SF1">
    <property type="entry name" value="TRANSCRIPTION FACTOR 19"/>
    <property type="match status" value="1"/>
</dbReference>
<feature type="region of interest" description="Disordered" evidence="3">
    <location>
        <begin position="178"/>
        <end position="232"/>
    </location>
</feature>
<comment type="subcellular location">
    <subcellularLocation>
        <location evidence="1">Nucleus</location>
    </subcellularLocation>
</comment>
<dbReference type="OMA" id="RINGRMX"/>
<evidence type="ECO:0000256" key="2">
    <source>
        <dbReference type="ARBA" id="ARBA00023242"/>
    </source>
</evidence>
<proteinExistence type="predicted"/>
<keyword evidence="6" id="KW-1185">Reference proteome</keyword>
<dbReference type="InterPro" id="IPR008984">
    <property type="entry name" value="SMAD_FHA_dom_sf"/>
</dbReference>
<feature type="domain" description="FHA" evidence="4">
    <location>
        <begin position="28"/>
        <end position="81"/>
    </location>
</feature>
<evidence type="ECO:0000259" key="4">
    <source>
        <dbReference type="PROSITE" id="PS50006"/>
    </source>
</evidence>
<dbReference type="PROSITE" id="PS50006">
    <property type="entry name" value="FHA_DOMAIN"/>
    <property type="match status" value="1"/>
</dbReference>
<evidence type="ECO:0000313" key="5">
    <source>
        <dbReference type="EMBL" id="EDO45435.1"/>
    </source>
</evidence>
<dbReference type="SUPFAM" id="SSF49879">
    <property type="entry name" value="SMAD/FHA domain"/>
    <property type="match status" value="1"/>
</dbReference>
<dbReference type="PANTHER" id="PTHR15464">
    <property type="entry name" value="TRANSCRIPTION FACTOR 19"/>
    <property type="match status" value="1"/>
</dbReference>
<sequence>MLRLKKMQGKEYNIALQPESIELRKPITRIGRTPALADVVMDSLVSPLMISRFHAQISHDNDSYTLECNGMNGILVNSVKRKKCVLRNGDVVVFGGAGVQTPEGRVVSTPESELVYVFECDEKDDKNNGSVKDVCTPKEVCTPRRKRPSVIKSENKWQKSSSKLSDNFISQSLVSSHLIDSQNSPGEGTSDGRVRVSKRRRRIKVLDSDDESPSQPERKHCRRSSVSSKLIRRSSSSTSNLVLDNTIEKVAKKVLPLDELEQREKAIQELLDRKSGKIGEWNIEIHAEYGPTGRNRLICDKCYSPVPNRYLHWRVFSPYSGATDHYHFSCFQPHTQVTVDQIQIASKVSAKDRKRVEKKIKS</sequence>
<dbReference type="SMART" id="SM00240">
    <property type="entry name" value="FHA"/>
    <property type="match status" value="1"/>
</dbReference>
<dbReference type="HOGENOM" id="CLU_765726_0_0_1"/>
<dbReference type="Gene3D" id="2.60.200.20">
    <property type="match status" value="1"/>
</dbReference>